<dbReference type="STRING" id="6293.A0A1I8EYN3"/>
<feature type="domain" description="Ig-like" evidence="1">
    <location>
        <begin position="3"/>
        <end position="94"/>
    </location>
</feature>
<dbReference type="WBParaSite" id="maker-PairedContig_6347-snap-gene-0.7-mRNA-1">
    <property type="protein sequence ID" value="maker-PairedContig_6347-snap-gene-0.7-mRNA-1"/>
    <property type="gene ID" value="maker-PairedContig_6347-snap-gene-0.7"/>
</dbReference>
<evidence type="ECO:0000313" key="2">
    <source>
        <dbReference type="WBParaSite" id="maker-PairedContig_6347-snap-gene-0.7-mRNA-1"/>
    </source>
</evidence>
<dbReference type="InterPro" id="IPR007110">
    <property type="entry name" value="Ig-like_dom"/>
</dbReference>
<sequence>MMQRVQVSPKQVFVNLNESLLLNCKLMSSPLAIFQWTKNDLKLKDSSRTRMLAFFFEYDNNSLYITKLLLFDHAIFKCIVSNRYVKSYDDAKVAKVILGYIVIASLQLAFNPNQENSLANIAIIDLKRFNYSWIDQEEMVEQGPGIIRGSGSAILQI</sequence>
<accession>A0A1I8EYN3</accession>
<evidence type="ECO:0000259" key="1">
    <source>
        <dbReference type="PROSITE" id="PS50835"/>
    </source>
</evidence>
<protein>
    <submittedName>
        <fullName evidence="2">Ig-like domain-containing protein</fullName>
    </submittedName>
</protein>
<dbReference type="InterPro" id="IPR013098">
    <property type="entry name" value="Ig_I-set"/>
</dbReference>
<proteinExistence type="predicted"/>
<name>A0A1I8EYN3_WUCBA</name>
<dbReference type="SUPFAM" id="SSF48726">
    <property type="entry name" value="Immunoglobulin"/>
    <property type="match status" value="1"/>
</dbReference>
<dbReference type="PROSITE" id="PS50835">
    <property type="entry name" value="IG_LIKE"/>
    <property type="match status" value="1"/>
</dbReference>
<dbReference type="CDD" id="cd00096">
    <property type="entry name" value="Ig"/>
    <property type="match status" value="1"/>
</dbReference>
<dbReference type="Gene3D" id="2.60.40.10">
    <property type="entry name" value="Immunoglobulins"/>
    <property type="match status" value="1"/>
</dbReference>
<dbReference type="InterPro" id="IPR013783">
    <property type="entry name" value="Ig-like_fold"/>
</dbReference>
<dbReference type="Pfam" id="PF07679">
    <property type="entry name" value="I-set"/>
    <property type="match status" value="1"/>
</dbReference>
<dbReference type="InterPro" id="IPR036179">
    <property type="entry name" value="Ig-like_dom_sf"/>
</dbReference>
<dbReference type="AlphaFoldDB" id="A0A1I8EYN3"/>
<reference evidence="2" key="1">
    <citation type="submission" date="2016-11" db="UniProtKB">
        <authorList>
            <consortium name="WormBaseParasite"/>
        </authorList>
    </citation>
    <scope>IDENTIFICATION</scope>
    <source>
        <strain evidence="2">pt0022</strain>
    </source>
</reference>
<organism evidence="2">
    <name type="scientific">Wuchereria bancrofti</name>
    <dbReference type="NCBI Taxonomy" id="6293"/>
    <lineage>
        <taxon>Eukaryota</taxon>
        <taxon>Metazoa</taxon>
        <taxon>Ecdysozoa</taxon>
        <taxon>Nematoda</taxon>
        <taxon>Chromadorea</taxon>
        <taxon>Rhabditida</taxon>
        <taxon>Spirurina</taxon>
        <taxon>Spiruromorpha</taxon>
        <taxon>Filarioidea</taxon>
        <taxon>Onchocercidae</taxon>
        <taxon>Wuchereria</taxon>
    </lineage>
</organism>